<dbReference type="Proteomes" id="UP000182476">
    <property type="component" value="Chromosome I"/>
</dbReference>
<evidence type="ECO:0000256" key="3">
    <source>
        <dbReference type="ARBA" id="ARBA00022676"/>
    </source>
</evidence>
<feature type="transmembrane region" description="Helical" evidence="8">
    <location>
        <begin position="263"/>
        <end position="282"/>
    </location>
</feature>
<protein>
    <submittedName>
        <fullName evidence="10">4-amino-4-deoxy-L-arabinose transferase</fullName>
    </submittedName>
</protein>
<feature type="domain" description="Glycosyltransferase RgtA/B/C/D-like" evidence="9">
    <location>
        <begin position="72"/>
        <end position="223"/>
    </location>
</feature>
<feature type="transmembrane region" description="Helical" evidence="8">
    <location>
        <begin position="323"/>
        <end position="346"/>
    </location>
</feature>
<feature type="transmembrane region" description="Helical" evidence="8">
    <location>
        <begin position="167"/>
        <end position="196"/>
    </location>
</feature>
<organism evidence="10 11">
    <name type="scientific">Pseudomonas mandelii</name>
    <dbReference type="NCBI Taxonomy" id="75612"/>
    <lineage>
        <taxon>Bacteria</taxon>
        <taxon>Pseudomonadati</taxon>
        <taxon>Pseudomonadota</taxon>
        <taxon>Gammaproteobacteria</taxon>
        <taxon>Pseudomonadales</taxon>
        <taxon>Pseudomonadaceae</taxon>
        <taxon>Pseudomonas</taxon>
    </lineage>
</organism>
<evidence type="ECO:0000256" key="5">
    <source>
        <dbReference type="ARBA" id="ARBA00022692"/>
    </source>
</evidence>
<feature type="transmembrane region" description="Helical" evidence="8">
    <location>
        <begin position="139"/>
        <end position="155"/>
    </location>
</feature>
<keyword evidence="3" id="KW-0328">Glycosyltransferase</keyword>
<keyword evidence="7 8" id="KW-0472">Membrane</keyword>
<evidence type="ECO:0000313" key="10">
    <source>
        <dbReference type="EMBL" id="SDU66488.1"/>
    </source>
</evidence>
<dbReference type="PANTHER" id="PTHR33908:SF11">
    <property type="entry name" value="MEMBRANE PROTEIN"/>
    <property type="match status" value="1"/>
</dbReference>
<proteinExistence type="predicted"/>
<evidence type="ECO:0000256" key="4">
    <source>
        <dbReference type="ARBA" id="ARBA00022679"/>
    </source>
</evidence>
<dbReference type="PANTHER" id="PTHR33908">
    <property type="entry name" value="MANNOSYLTRANSFERASE YKCB-RELATED"/>
    <property type="match status" value="1"/>
</dbReference>
<dbReference type="GO" id="GO:0016740">
    <property type="term" value="F:transferase activity"/>
    <property type="evidence" value="ECO:0007669"/>
    <property type="project" value="UniProtKB-KW"/>
</dbReference>
<evidence type="ECO:0000256" key="2">
    <source>
        <dbReference type="ARBA" id="ARBA00022475"/>
    </source>
</evidence>
<comment type="subcellular location">
    <subcellularLocation>
        <location evidence="1">Cell membrane</location>
        <topology evidence="1">Multi-pass membrane protein</topology>
    </subcellularLocation>
</comment>
<feature type="transmembrane region" description="Helical" evidence="8">
    <location>
        <begin position="353"/>
        <end position="370"/>
    </location>
</feature>
<evidence type="ECO:0000313" key="11">
    <source>
        <dbReference type="Proteomes" id="UP000182476"/>
    </source>
</evidence>
<feature type="transmembrane region" description="Helical" evidence="8">
    <location>
        <begin position="376"/>
        <end position="398"/>
    </location>
</feature>
<gene>
    <name evidence="10" type="ORF">SAMN04489801_5718</name>
</gene>
<evidence type="ECO:0000259" key="9">
    <source>
        <dbReference type="Pfam" id="PF13231"/>
    </source>
</evidence>
<accession>A0ABY0W079</accession>
<sequence length="538" mass="59537">MIAVSAPIRRQSLWLGLMALGLFSAGVYQQAAIGFDSRFVLFAQEMLRHGPTVFPTTYGQPYADYSALSTLFIWVLSLPFGQVNSLSAWLPSAIAGAVIVTLMYRLLAPYSPRWALLSIALMLMTNTFVTEVRAVSQDLMLAAIAFAVFYLGYAADHFSAPRRWLLIFALLLLGFAVRGPIGLVVPTGMLCSYWLLNRQWQRLFGFGLTAAVLLAASVGTLLWLAESRGGPLFMQDVVRMQFLGRMDGSEGVSGSLYYFTGSLGNYALAYPLALLVLAAVWLPHQRQAGPALRLLQYCTAAALIVMVGLSIPQAKKARYLLPMLPMAAIIAAYPFQVAGGRVFVWLRGLMQGVWLLTPCVLIGVLLYAHRRFPEQLTSITSMLIILAALQVIALATLFRPRWRAQTLAFCAVLALWSVYILVFEPVERRLYDTQTFSRAAFALVQNDPAPLVLHGMGKDAKAIKFMVNIDEDLQPLFTESIQELEQLQLPAWLMMDARDYRALQGTPFAAVPPVLSGRFDKDDYVLLHLNPPSQMPSP</sequence>
<evidence type="ECO:0000256" key="1">
    <source>
        <dbReference type="ARBA" id="ARBA00004651"/>
    </source>
</evidence>
<keyword evidence="11" id="KW-1185">Reference proteome</keyword>
<dbReference type="Pfam" id="PF13231">
    <property type="entry name" value="PMT_2"/>
    <property type="match status" value="1"/>
</dbReference>
<evidence type="ECO:0000256" key="6">
    <source>
        <dbReference type="ARBA" id="ARBA00022989"/>
    </source>
</evidence>
<keyword evidence="5 8" id="KW-0812">Transmembrane</keyword>
<dbReference type="EMBL" id="LT629796">
    <property type="protein sequence ID" value="SDU66488.1"/>
    <property type="molecule type" value="Genomic_DNA"/>
</dbReference>
<keyword evidence="2" id="KW-1003">Cell membrane</keyword>
<dbReference type="InterPro" id="IPR050297">
    <property type="entry name" value="LipidA_mod_glycosyltrf_83"/>
</dbReference>
<name>A0ABY0W079_9PSED</name>
<reference evidence="10 11" key="1">
    <citation type="submission" date="2016-10" db="EMBL/GenBank/DDBJ databases">
        <authorList>
            <person name="Varghese N."/>
            <person name="Submissions S."/>
        </authorList>
    </citation>
    <scope>NUCLEOTIDE SEQUENCE [LARGE SCALE GENOMIC DNA]</scope>
    <source>
        <strain evidence="10 11">LMG 21607</strain>
    </source>
</reference>
<dbReference type="InterPro" id="IPR038731">
    <property type="entry name" value="RgtA/B/C-like"/>
</dbReference>
<feature type="transmembrane region" description="Helical" evidence="8">
    <location>
        <begin position="294"/>
        <end position="311"/>
    </location>
</feature>
<feature type="transmembrane region" description="Helical" evidence="8">
    <location>
        <begin position="405"/>
        <end position="423"/>
    </location>
</feature>
<keyword evidence="6 8" id="KW-1133">Transmembrane helix</keyword>
<feature type="transmembrane region" description="Helical" evidence="8">
    <location>
        <begin position="203"/>
        <end position="225"/>
    </location>
</feature>
<evidence type="ECO:0000256" key="8">
    <source>
        <dbReference type="SAM" id="Phobius"/>
    </source>
</evidence>
<evidence type="ECO:0000256" key="7">
    <source>
        <dbReference type="ARBA" id="ARBA00023136"/>
    </source>
</evidence>
<keyword evidence="4 10" id="KW-0808">Transferase</keyword>
<feature type="transmembrane region" description="Helical" evidence="8">
    <location>
        <begin position="88"/>
        <end position="108"/>
    </location>
</feature>